<dbReference type="GO" id="GO:0046872">
    <property type="term" value="F:metal ion binding"/>
    <property type="evidence" value="ECO:0007669"/>
    <property type="project" value="InterPro"/>
</dbReference>
<evidence type="ECO:0000313" key="1">
    <source>
        <dbReference type="EMBL" id="GAL08706.1"/>
    </source>
</evidence>
<gene>
    <name evidence="1" type="ORF">JCM19237_3395</name>
</gene>
<protein>
    <submittedName>
        <fullName evidence="1">Protease insulinase family</fullName>
    </submittedName>
</protein>
<keyword evidence="1" id="KW-0378">Hydrolase</keyword>
<dbReference type="SUPFAM" id="SSF63411">
    <property type="entry name" value="LuxS/MPP-like metallohydrolase"/>
    <property type="match status" value="1"/>
</dbReference>
<dbReference type="STRING" id="754436.JCM19237_3395"/>
<name>A0A090R0N7_9GAMM</name>
<keyword evidence="1" id="KW-0645">Protease</keyword>
<dbReference type="Proteomes" id="UP000029227">
    <property type="component" value="Unassembled WGS sequence"/>
</dbReference>
<dbReference type="Gene3D" id="3.30.830.10">
    <property type="entry name" value="Metalloenzyme, LuxS/M16 peptidase-like"/>
    <property type="match status" value="1"/>
</dbReference>
<dbReference type="GO" id="GO:0006508">
    <property type="term" value="P:proteolysis"/>
    <property type="evidence" value="ECO:0007669"/>
    <property type="project" value="UniProtKB-KW"/>
</dbReference>
<dbReference type="eggNOG" id="COG0612">
    <property type="taxonomic scope" value="Bacteria"/>
</dbReference>
<dbReference type="GO" id="GO:0008233">
    <property type="term" value="F:peptidase activity"/>
    <property type="evidence" value="ECO:0007669"/>
    <property type="project" value="UniProtKB-KW"/>
</dbReference>
<comment type="caution">
    <text evidence="1">The sequence shown here is derived from an EMBL/GenBank/DDBJ whole genome shotgun (WGS) entry which is preliminary data.</text>
</comment>
<dbReference type="AlphaFoldDB" id="A0A090R0N7"/>
<reference evidence="1 2" key="1">
    <citation type="journal article" date="2014" name="Genome Announc.">
        <title>Draft Genome Sequences of Two Vibrionaceae Species, Vibrio ponticus C121 and Photobacterium aphoticum C119, Isolated as Coral Reef Microbiota.</title>
        <authorList>
            <person name="Al-saari N."/>
            <person name="Meirelles P.M."/>
            <person name="Mino S."/>
            <person name="Suda W."/>
            <person name="Oshima K."/>
            <person name="Hattori M."/>
            <person name="Ohkuma M."/>
            <person name="Thompson F.L."/>
            <person name="Gomez-Gil B."/>
            <person name="Sawabe T."/>
            <person name="Sawabe T."/>
        </authorList>
    </citation>
    <scope>NUCLEOTIDE SEQUENCE [LARGE SCALE GENOMIC DNA]</scope>
    <source>
        <strain evidence="1 2">JCM 19237</strain>
    </source>
</reference>
<sequence length="66" mass="7514">MYSLPDNFVETRNDIAASITKDRIDALAAKWFNPNDYQIIVVGDAKSLKPQFQAMGLPVRDMRPMQ</sequence>
<dbReference type="InterPro" id="IPR011249">
    <property type="entry name" value="Metalloenz_LuxS/M16"/>
</dbReference>
<dbReference type="EMBL" id="BBMN01000031">
    <property type="protein sequence ID" value="GAL08706.1"/>
    <property type="molecule type" value="Genomic_DNA"/>
</dbReference>
<organism evidence="1 2">
    <name type="scientific">Photobacterium aphoticum</name>
    <dbReference type="NCBI Taxonomy" id="754436"/>
    <lineage>
        <taxon>Bacteria</taxon>
        <taxon>Pseudomonadati</taxon>
        <taxon>Pseudomonadota</taxon>
        <taxon>Gammaproteobacteria</taxon>
        <taxon>Vibrionales</taxon>
        <taxon>Vibrionaceae</taxon>
        <taxon>Photobacterium</taxon>
    </lineage>
</organism>
<evidence type="ECO:0000313" key="2">
    <source>
        <dbReference type="Proteomes" id="UP000029227"/>
    </source>
</evidence>
<proteinExistence type="predicted"/>
<accession>A0A090R0N7</accession>